<dbReference type="EMBL" id="JAHHHV010000029">
    <property type="protein sequence ID" value="MBW4465055.1"/>
    <property type="molecule type" value="Genomic_DNA"/>
</dbReference>
<accession>A0A951P9K1</accession>
<organism evidence="1 2">
    <name type="scientific">Pegethrix bostrychoides GSE-TBD4-15B</name>
    <dbReference type="NCBI Taxonomy" id="2839662"/>
    <lineage>
        <taxon>Bacteria</taxon>
        <taxon>Bacillati</taxon>
        <taxon>Cyanobacteriota</taxon>
        <taxon>Cyanophyceae</taxon>
        <taxon>Oculatellales</taxon>
        <taxon>Oculatellaceae</taxon>
        <taxon>Pegethrix</taxon>
    </lineage>
</organism>
<sequence length="113" mass="12651">MTTTAELERRLAAAERKLQEFEQAGVVKKAALLDDVILVKITDRHGEIGNYTIQNARRAQARLSIGEWHLLSRSEFGDAVEQTKSNLKNNPSRSYSIEVRYGQDVTISTASFA</sequence>
<gene>
    <name evidence="1" type="ORF">KME07_06400</name>
</gene>
<proteinExistence type="predicted"/>
<reference evidence="1" key="2">
    <citation type="journal article" date="2022" name="Microbiol. Resour. Announc.">
        <title>Metagenome Sequencing to Explore Phylogenomics of Terrestrial Cyanobacteria.</title>
        <authorList>
            <person name="Ward R.D."/>
            <person name="Stajich J.E."/>
            <person name="Johansen J.R."/>
            <person name="Huntemann M."/>
            <person name="Clum A."/>
            <person name="Foster B."/>
            <person name="Foster B."/>
            <person name="Roux S."/>
            <person name="Palaniappan K."/>
            <person name="Varghese N."/>
            <person name="Mukherjee S."/>
            <person name="Reddy T.B.K."/>
            <person name="Daum C."/>
            <person name="Copeland A."/>
            <person name="Chen I.A."/>
            <person name="Ivanova N.N."/>
            <person name="Kyrpides N.C."/>
            <person name="Shapiro N."/>
            <person name="Eloe-Fadrosh E.A."/>
            <person name="Pietrasiak N."/>
        </authorList>
    </citation>
    <scope>NUCLEOTIDE SEQUENCE</scope>
    <source>
        <strain evidence="1">GSE-TBD4-15B</strain>
    </source>
</reference>
<reference evidence="1" key="1">
    <citation type="submission" date="2021-05" db="EMBL/GenBank/DDBJ databases">
        <authorList>
            <person name="Pietrasiak N."/>
            <person name="Ward R."/>
            <person name="Stajich J.E."/>
            <person name="Kurbessoian T."/>
        </authorList>
    </citation>
    <scope>NUCLEOTIDE SEQUENCE</scope>
    <source>
        <strain evidence="1">GSE-TBD4-15B</strain>
    </source>
</reference>
<dbReference type="Proteomes" id="UP000707356">
    <property type="component" value="Unassembled WGS sequence"/>
</dbReference>
<dbReference type="AlphaFoldDB" id="A0A951P9K1"/>
<protein>
    <submittedName>
        <fullName evidence="1">Uncharacterized protein</fullName>
    </submittedName>
</protein>
<evidence type="ECO:0000313" key="2">
    <source>
        <dbReference type="Proteomes" id="UP000707356"/>
    </source>
</evidence>
<evidence type="ECO:0000313" key="1">
    <source>
        <dbReference type="EMBL" id="MBW4465055.1"/>
    </source>
</evidence>
<comment type="caution">
    <text evidence="1">The sequence shown here is derived from an EMBL/GenBank/DDBJ whole genome shotgun (WGS) entry which is preliminary data.</text>
</comment>
<name>A0A951P9K1_9CYAN</name>